<dbReference type="InterPro" id="IPR057326">
    <property type="entry name" value="KR_dom"/>
</dbReference>
<dbReference type="HOGENOM" id="CLU_010194_2_10_6"/>
<proteinExistence type="inferred from homology"/>
<dbReference type="SMART" id="SM00822">
    <property type="entry name" value="PKS_KR"/>
    <property type="match status" value="1"/>
</dbReference>
<keyword evidence="2" id="KW-0560">Oxidoreductase</keyword>
<dbReference type="PRINTS" id="PR00081">
    <property type="entry name" value="GDHRDH"/>
</dbReference>
<dbReference type="STRING" id="754476.Q7A_1156"/>
<evidence type="ECO:0000256" key="2">
    <source>
        <dbReference type="ARBA" id="ARBA00023002"/>
    </source>
</evidence>
<protein>
    <submittedName>
        <fullName evidence="5">Short-chain dehydrogenase/reductase</fullName>
    </submittedName>
</protein>
<organism evidence="5 6">
    <name type="scientific">Methylophaga nitratireducenticrescens</name>
    <dbReference type="NCBI Taxonomy" id="754476"/>
    <lineage>
        <taxon>Bacteria</taxon>
        <taxon>Pseudomonadati</taxon>
        <taxon>Pseudomonadota</taxon>
        <taxon>Gammaproteobacteria</taxon>
        <taxon>Thiotrichales</taxon>
        <taxon>Piscirickettsiaceae</taxon>
        <taxon>Methylophaga</taxon>
    </lineage>
</organism>
<dbReference type="SUPFAM" id="SSF51735">
    <property type="entry name" value="NAD(P)-binding Rossmann-fold domains"/>
    <property type="match status" value="1"/>
</dbReference>
<dbReference type="PROSITE" id="PS00061">
    <property type="entry name" value="ADH_SHORT"/>
    <property type="match status" value="1"/>
</dbReference>
<dbReference type="InterPro" id="IPR020904">
    <property type="entry name" value="Sc_DH/Rdtase_CS"/>
</dbReference>
<evidence type="ECO:0000313" key="5">
    <source>
        <dbReference type="EMBL" id="AFI83994.1"/>
    </source>
</evidence>
<comment type="similarity">
    <text evidence="1 3">Belongs to the short-chain dehydrogenases/reductases (SDR) family.</text>
</comment>
<dbReference type="InterPro" id="IPR002347">
    <property type="entry name" value="SDR_fam"/>
</dbReference>
<keyword evidence="6" id="KW-1185">Reference proteome</keyword>
<evidence type="ECO:0000256" key="3">
    <source>
        <dbReference type="RuleBase" id="RU000363"/>
    </source>
</evidence>
<dbReference type="PANTHER" id="PTHR42901:SF1">
    <property type="entry name" value="ALCOHOL DEHYDROGENASE"/>
    <property type="match status" value="1"/>
</dbReference>
<evidence type="ECO:0000256" key="1">
    <source>
        <dbReference type="ARBA" id="ARBA00006484"/>
    </source>
</evidence>
<dbReference type="CDD" id="cd05346">
    <property type="entry name" value="SDR_c5"/>
    <property type="match status" value="1"/>
</dbReference>
<sequence>MNTNPIIMITGATAGFGEACARLFAKAGWRLIITGRRLQRLQSLQTELGGASQVCISCFDISDRQATEQAFAELPEEFQQIDVLVNNAGLALGLEPAYATDPEDWERMVDTNIKGLMRCSRLVLPGMQSRDRGYIINIGSVAGNWPYPGGNVYCASKAFVRQFSLALRADLLGTQIRVTNIEPGNAETEFSMVRFKADEERADKVYENTVALTAQDIADTIWWLVNTPAHMNVTTMEIMPTQQATGPLAIYRD</sequence>
<dbReference type="Proteomes" id="UP000009144">
    <property type="component" value="Chromosome"/>
</dbReference>
<evidence type="ECO:0000313" key="6">
    <source>
        <dbReference type="Proteomes" id="UP000009144"/>
    </source>
</evidence>
<dbReference type="PRINTS" id="PR00080">
    <property type="entry name" value="SDRFAMILY"/>
</dbReference>
<dbReference type="RefSeq" id="WP_014706368.1">
    <property type="nucleotide sequence ID" value="NC_017857.3"/>
</dbReference>
<reference evidence="5 6" key="2">
    <citation type="journal article" date="2013" name="Int. J. Syst. Evol. Microbiol.">
        <title>Methylophaga nitratireducenticrescens sp. nov. and Methylophaga frappieri sp. nov., isolated from the biofilm of the methanol-fed denitrification system treating the seawater at the Montreal Biodome.</title>
        <authorList>
            <person name="Villeneuve C."/>
            <person name="Martineau C."/>
            <person name="Mauffrey F."/>
            <person name="Villemur R."/>
        </authorList>
    </citation>
    <scope>NUCLEOTIDE SEQUENCE [LARGE SCALE GENOMIC DNA]</scope>
    <source>
        <strain evidence="5 6">JAM1</strain>
    </source>
</reference>
<reference evidence="5 6" key="1">
    <citation type="journal article" date="2012" name="J. Bacteriol.">
        <title>Complete genome sequences of Methylophaga sp. strain JAM1 and Methylophaga sp. strain JAM7.</title>
        <authorList>
            <person name="Villeneuve C."/>
            <person name="Martineau C."/>
            <person name="Mauffrey F."/>
            <person name="Villemur R."/>
        </authorList>
    </citation>
    <scope>NUCLEOTIDE SEQUENCE [LARGE SCALE GENOMIC DNA]</scope>
    <source>
        <strain evidence="5 6">JAM1</strain>
    </source>
</reference>
<gene>
    <name evidence="5" type="ordered locus">Q7A_1156</name>
</gene>
<dbReference type="GO" id="GO:0016616">
    <property type="term" value="F:oxidoreductase activity, acting on the CH-OH group of donors, NAD or NADP as acceptor"/>
    <property type="evidence" value="ECO:0007669"/>
    <property type="project" value="UniProtKB-ARBA"/>
</dbReference>
<dbReference type="OrthoDB" id="9810734at2"/>
<dbReference type="eggNOG" id="COG4221">
    <property type="taxonomic scope" value="Bacteria"/>
</dbReference>
<dbReference type="Gene3D" id="3.40.50.720">
    <property type="entry name" value="NAD(P)-binding Rossmann-like Domain"/>
    <property type="match status" value="1"/>
</dbReference>
<evidence type="ECO:0000259" key="4">
    <source>
        <dbReference type="SMART" id="SM00822"/>
    </source>
</evidence>
<dbReference type="InterPro" id="IPR036291">
    <property type="entry name" value="NAD(P)-bd_dom_sf"/>
</dbReference>
<dbReference type="PATRIC" id="fig|754476.3.peg.1140"/>
<dbReference type="PANTHER" id="PTHR42901">
    <property type="entry name" value="ALCOHOL DEHYDROGENASE"/>
    <property type="match status" value="1"/>
</dbReference>
<name>I1XHX5_METNJ</name>
<accession>I1XHX5</accession>
<dbReference type="KEGG" id="mej:Q7A_1156"/>
<dbReference type="FunFam" id="3.40.50.720:FF:000047">
    <property type="entry name" value="NADP-dependent L-serine/L-allo-threonine dehydrogenase"/>
    <property type="match status" value="1"/>
</dbReference>
<dbReference type="AlphaFoldDB" id="I1XHX5"/>
<dbReference type="EMBL" id="CP003390">
    <property type="protein sequence ID" value="AFI83994.1"/>
    <property type="molecule type" value="Genomic_DNA"/>
</dbReference>
<feature type="domain" description="Ketoreductase" evidence="4">
    <location>
        <begin position="5"/>
        <end position="184"/>
    </location>
</feature>
<dbReference type="Pfam" id="PF00106">
    <property type="entry name" value="adh_short"/>
    <property type="match status" value="1"/>
</dbReference>